<evidence type="ECO:0000313" key="7">
    <source>
        <dbReference type="EMBL" id="ULN43923.1"/>
    </source>
</evidence>
<dbReference type="Proteomes" id="UP001055337">
    <property type="component" value="Chromosome"/>
</dbReference>
<organism evidence="7 8">
    <name type="scientific">Mycolicibacterium crocinum</name>
    <dbReference type="NCBI Taxonomy" id="388459"/>
    <lineage>
        <taxon>Bacteria</taxon>
        <taxon>Bacillati</taxon>
        <taxon>Actinomycetota</taxon>
        <taxon>Actinomycetes</taxon>
        <taxon>Mycobacteriales</taxon>
        <taxon>Mycobacteriaceae</taxon>
        <taxon>Mycolicibacterium</taxon>
    </lineage>
</organism>
<dbReference type="PANTHER" id="PTHR46696">
    <property type="entry name" value="P450, PUTATIVE (EUROFUNG)-RELATED"/>
    <property type="match status" value="1"/>
</dbReference>
<dbReference type="Gene3D" id="1.10.630.10">
    <property type="entry name" value="Cytochrome P450"/>
    <property type="match status" value="1"/>
</dbReference>
<dbReference type="InterPro" id="IPR001128">
    <property type="entry name" value="Cyt_P450"/>
</dbReference>
<name>A0ABY3TX31_9MYCO</name>
<dbReference type="SUPFAM" id="SSF48264">
    <property type="entry name" value="Cytochrome P450"/>
    <property type="match status" value="1"/>
</dbReference>
<keyword evidence="2" id="KW-0349">Heme</keyword>
<keyword evidence="6" id="KW-0503">Monooxygenase</keyword>
<keyword evidence="8" id="KW-1185">Reference proteome</keyword>
<evidence type="ECO:0000256" key="4">
    <source>
        <dbReference type="ARBA" id="ARBA00023002"/>
    </source>
</evidence>
<keyword evidence="5" id="KW-0408">Iron</keyword>
<evidence type="ECO:0000256" key="3">
    <source>
        <dbReference type="ARBA" id="ARBA00022723"/>
    </source>
</evidence>
<evidence type="ECO:0000256" key="2">
    <source>
        <dbReference type="ARBA" id="ARBA00022617"/>
    </source>
</evidence>
<evidence type="ECO:0000256" key="5">
    <source>
        <dbReference type="ARBA" id="ARBA00023004"/>
    </source>
</evidence>
<dbReference type="PANTHER" id="PTHR46696:SF1">
    <property type="entry name" value="CYTOCHROME P450 YJIB-RELATED"/>
    <property type="match status" value="1"/>
</dbReference>
<protein>
    <submittedName>
        <fullName evidence="7">Cytochrome P450</fullName>
    </submittedName>
</protein>
<reference evidence="7" key="1">
    <citation type="submission" date="2022-08" db="EMBL/GenBank/DDBJ databases">
        <title>Whole genome sequencing of non-tuberculosis mycobacteria type-strains.</title>
        <authorList>
            <person name="Igarashi Y."/>
            <person name="Osugi A."/>
            <person name="Mitarai S."/>
        </authorList>
    </citation>
    <scope>NUCLEOTIDE SEQUENCE</scope>
    <source>
        <strain evidence="7">JCM 16369</strain>
    </source>
</reference>
<evidence type="ECO:0000256" key="6">
    <source>
        <dbReference type="ARBA" id="ARBA00023033"/>
    </source>
</evidence>
<evidence type="ECO:0000256" key="1">
    <source>
        <dbReference type="ARBA" id="ARBA00010617"/>
    </source>
</evidence>
<evidence type="ECO:0000313" key="8">
    <source>
        <dbReference type="Proteomes" id="UP001055337"/>
    </source>
</evidence>
<dbReference type="PRINTS" id="PR00359">
    <property type="entry name" value="BP450"/>
</dbReference>
<gene>
    <name evidence="7" type="ORF">MI149_13165</name>
</gene>
<accession>A0ABY3TX31</accession>
<proteinExistence type="inferred from homology"/>
<dbReference type="EMBL" id="CP092362">
    <property type="protein sequence ID" value="ULN43923.1"/>
    <property type="molecule type" value="Genomic_DNA"/>
</dbReference>
<dbReference type="Pfam" id="PF00067">
    <property type="entry name" value="p450"/>
    <property type="match status" value="1"/>
</dbReference>
<sequence length="171" mass="18898">MMFLLLLAGHDTTSNLIGNSVVALLDHPDQLARLRAEPDLIDDGIEELLRFTAPVAVGAPRVALEDLEFSGTRIPKGSRVFGMLISANRDESVFADADALDLSRTPNKHLAFASGSHYCLGHHLARLEGRIAITQLLERFDHLEITVPRNSLRLRPIVPLRGLESLPMRLH</sequence>
<comment type="similarity">
    <text evidence="1">Belongs to the cytochrome P450 family.</text>
</comment>
<keyword evidence="3" id="KW-0479">Metal-binding</keyword>
<dbReference type="InterPro" id="IPR002397">
    <property type="entry name" value="Cyt_P450_B"/>
</dbReference>
<dbReference type="InterPro" id="IPR036396">
    <property type="entry name" value="Cyt_P450_sf"/>
</dbReference>
<keyword evidence="4" id="KW-0560">Oxidoreductase</keyword>